<reference evidence="8 9" key="1">
    <citation type="journal article" date="2015" name="Antonie Van Leeuwenhoek">
        <title>Prauserella endophytica sp. nov., an endophytic actinobacterium isolated from Tamarix taklamakanensis.</title>
        <authorList>
            <person name="Liu J.M."/>
            <person name="Habden X."/>
            <person name="Guo L."/>
            <person name="Tuo L."/>
            <person name="Jiang Z.K."/>
            <person name="Liu S.W."/>
            <person name="Liu X.F."/>
            <person name="Chen L."/>
            <person name="Li R.F."/>
            <person name="Zhang Y.Q."/>
            <person name="Sun C.H."/>
        </authorList>
    </citation>
    <scope>NUCLEOTIDE SEQUENCE [LARGE SCALE GENOMIC DNA]</scope>
    <source>
        <strain evidence="8 9">CGMCC 4.7182</strain>
    </source>
</reference>
<feature type="domain" description="Carbohydrate kinase PfkB" evidence="6">
    <location>
        <begin position="12"/>
        <end position="321"/>
    </location>
</feature>
<evidence type="ECO:0000256" key="1">
    <source>
        <dbReference type="ARBA" id="ARBA00010688"/>
    </source>
</evidence>
<evidence type="ECO:0000313" key="9">
    <source>
        <dbReference type="Proteomes" id="UP000309992"/>
    </source>
</evidence>
<dbReference type="GO" id="GO:0047590">
    <property type="term" value="F:5-dehydro-2-deoxygluconokinase activity"/>
    <property type="evidence" value="ECO:0007669"/>
    <property type="project" value="UniProtKB-EC"/>
</dbReference>
<dbReference type="EMBL" id="SWMS01000036">
    <property type="protein sequence ID" value="TKG60498.1"/>
    <property type="molecule type" value="Genomic_DNA"/>
</dbReference>
<dbReference type="Gene3D" id="3.40.1190.20">
    <property type="match status" value="1"/>
</dbReference>
<dbReference type="InterPro" id="IPR050306">
    <property type="entry name" value="PfkB_Carbo_kinase"/>
</dbReference>
<sequence>MPTGSEQDPVELVCLGRVSVDLYSEQVGADLAAAQSFRRYIGGSAGNTVVGAARLGLRAALASQVGSDAFGDYVESQLIREGVVTSALRRDPERGTGTIALAPHTGRGFPRIFLVEDPAEFAMTPARLDVDLVRGATGLLVGGTYLSRPHLRETTVAAVAAAREAGTKVVFDIDYRPAFWGVVSRSKGEDEDSVRPEVTEGLRAVLADSDVVVGTVAEFRALGGSRDLDEAVRDVRGRTGALLVVKDGAEGCRAYPGDLDAPVVMPGFPVRVLNSVGAGDAFMAGFLRGYLRGEPVETCLRWGCACGAIVVSRLACSDATPSMAELVTFLAAADRTEGVREVSPLLDREQVATVTRYRARTGVGVLAMDHRGYFAKLAADAGRAPESISTLKNLLLSAFTTVSAERPGTGVLVDDRFVGQTQLERLTDGGYWLARAVEINGRIPLDFLGDGDPAALIRTWPVDTVVKVLVRISADDEEAVASVQRDRLRGLSRICRSLQRDLLVEILPSPGRQYAPGEVPTLVRDLYAEDIVPAWWKLPPQPDAAAWHAVADVIRHEDPHCRGILVLGGSTSPDLIEAGFAAAAAEPLVIGFAVGRPIFHDLSVRWLAGEVSDDDLVAGIAANYRAVLDRWRDAHRESR</sequence>
<comment type="caution">
    <text evidence="8">The sequence shown here is derived from an EMBL/GenBank/DDBJ whole genome shotgun (WGS) entry which is preliminary data.</text>
</comment>
<dbReference type="Pfam" id="PF00294">
    <property type="entry name" value="PfkB"/>
    <property type="match status" value="1"/>
</dbReference>
<keyword evidence="5" id="KW-0067">ATP-binding</keyword>
<dbReference type="InterPro" id="IPR018659">
    <property type="entry name" value="DUF2090"/>
</dbReference>
<dbReference type="RefSeq" id="WP_137097229.1">
    <property type="nucleotide sequence ID" value="NZ_SWMS01000036.1"/>
</dbReference>
<dbReference type="EC" id="2.7.1.92" evidence="8"/>
<accession>A0ABY2RTZ0</accession>
<proteinExistence type="inferred from homology"/>
<evidence type="ECO:0000256" key="5">
    <source>
        <dbReference type="ARBA" id="ARBA00022840"/>
    </source>
</evidence>
<dbReference type="InterPro" id="IPR013785">
    <property type="entry name" value="Aldolase_TIM"/>
</dbReference>
<dbReference type="Proteomes" id="UP000309992">
    <property type="component" value="Unassembled WGS sequence"/>
</dbReference>
<dbReference type="PROSITE" id="PS00584">
    <property type="entry name" value="PFKB_KINASES_2"/>
    <property type="match status" value="1"/>
</dbReference>
<dbReference type="Gene3D" id="3.20.20.70">
    <property type="entry name" value="Aldolase class I"/>
    <property type="match status" value="1"/>
</dbReference>
<dbReference type="InterPro" id="IPR011611">
    <property type="entry name" value="PfkB_dom"/>
</dbReference>
<evidence type="ECO:0000256" key="2">
    <source>
        <dbReference type="ARBA" id="ARBA00022679"/>
    </source>
</evidence>
<keyword evidence="4" id="KW-0418">Kinase</keyword>
<dbReference type="InterPro" id="IPR023314">
    <property type="entry name" value="Myo_inos_IolC-like_sf"/>
</dbReference>
<dbReference type="PANTHER" id="PTHR43085:SF49">
    <property type="entry name" value="5-DEHYDRO-2-DEOXYGLUCONOKINASE"/>
    <property type="match status" value="1"/>
</dbReference>
<dbReference type="Pfam" id="PF09863">
    <property type="entry name" value="DUF2090"/>
    <property type="match status" value="1"/>
</dbReference>
<dbReference type="InterPro" id="IPR029056">
    <property type="entry name" value="Ribokinase-like"/>
</dbReference>
<dbReference type="SUPFAM" id="SSF53613">
    <property type="entry name" value="Ribokinase-like"/>
    <property type="match status" value="1"/>
</dbReference>
<protein>
    <submittedName>
        <fullName evidence="8">5-dehydro-2-deoxygluconokinase</fullName>
        <ecNumber evidence="8">2.7.1.92</ecNumber>
    </submittedName>
</protein>
<dbReference type="InterPro" id="IPR002173">
    <property type="entry name" value="Carboh/pur_kinase_PfkB_CS"/>
</dbReference>
<dbReference type="Gene3D" id="2.20.150.10">
    <property type="entry name" value="putative 5-dehydro-2- deoxygluconokinase"/>
    <property type="match status" value="1"/>
</dbReference>
<keyword evidence="2 8" id="KW-0808">Transferase</keyword>
<evidence type="ECO:0000259" key="6">
    <source>
        <dbReference type="Pfam" id="PF00294"/>
    </source>
</evidence>
<evidence type="ECO:0000256" key="4">
    <source>
        <dbReference type="ARBA" id="ARBA00022777"/>
    </source>
</evidence>
<evidence type="ECO:0000313" key="8">
    <source>
        <dbReference type="EMBL" id="TKG60498.1"/>
    </source>
</evidence>
<name>A0ABY2RTZ0_9PSEU</name>
<keyword evidence="3" id="KW-0547">Nucleotide-binding</keyword>
<comment type="similarity">
    <text evidence="1">Belongs to the carbohydrate kinase PfkB family.</text>
</comment>
<evidence type="ECO:0000256" key="3">
    <source>
        <dbReference type="ARBA" id="ARBA00022741"/>
    </source>
</evidence>
<gene>
    <name evidence="8" type="primary">iolC</name>
    <name evidence="8" type="ORF">FCN18_35115</name>
</gene>
<dbReference type="InterPro" id="IPR030830">
    <property type="entry name" value="Myo_inos_IolC"/>
</dbReference>
<evidence type="ECO:0000259" key="7">
    <source>
        <dbReference type="Pfam" id="PF09863"/>
    </source>
</evidence>
<feature type="domain" description="DUF2090" evidence="7">
    <location>
        <begin position="325"/>
        <end position="634"/>
    </location>
</feature>
<keyword evidence="9" id="KW-1185">Reference proteome</keyword>
<dbReference type="NCBIfam" id="TIGR04382">
    <property type="entry name" value="myo_inos_iolC_N"/>
    <property type="match status" value="1"/>
</dbReference>
<dbReference type="CDD" id="cd01166">
    <property type="entry name" value="KdgK"/>
    <property type="match status" value="1"/>
</dbReference>
<organism evidence="8 9">
    <name type="scientific">Prauserella endophytica</name>
    <dbReference type="NCBI Taxonomy" id="1592324"/>
    <lineage>
        <taxon>Bacteria</taxon>
        <taxon>Bacillati</taxon>
        <taxon>Actinomycetota</taxon>
        <taxon>Actinomycetes</taxon>
        <taxon>Pseudonocardiales</taxon>
        <taxon>Pseudonocardiaceae</taxon>
        <taxon>Prauserella</taxon>
        <taxon>Prauserella coralliicola group</taxon>
    </lineage>
</organism>
<dbReference type="PANTHER" id="PTHR43085">
    <property type="entry name" value="HEXOKINASE FAMILY MEMBER"/>
    <property type="match status" value="1"/>
</dbReference>